<evidence type="ECO:0000256" key="4">
    <source>
        <dbReference type="ARBA" id="ARBA00023136"/>
    </source>
</evidence>
<keyword evidence="4 7" id="KW-0472">Membrane</keyword>
<keyword evidence="5 7" id="KW-0975">Bacterial flagellum</keyword>
<keyword evidence="2 7" id="KW-0812">Transmembrane</keyword>
<feature type="signal peptide" evidence="8">
    <location>
        <begin position="1"/>
        <end position="19"/>
    </location>
</feature>
<evidence type="ECO:0000256" key="2">
    <source>
        <dbReference type="ARBA" id="ARBA00022692"/>
    </source>
</evidence>
<evidence type="ECO:0000256" key="7">
    <source>
        <dbReference type="RuleBase" id="RU362064"/>
    </source>
</evidence>
<dbReference type="InterPro" id="IPR052205">
    <property type="entry name" value="FliO/MopB"/>
</dbReference>
<feature type="transmembrane region" description="Helical" evidence="7">
    <location>
        <begin position="35"/>
        <end position="57"/>
    </location>
</feature>
<dbReference type="RefSeq" id="WP_058525520.1">
    <property type="nucleotide sequence ID" value="NZ_CAAAHY010000001.1"/>
</dbReference>
<keyword evidence="9" id="KW-0966">Cell projection</keyword>
<dbReference type="PANTHER" id="PTHR38766:SF1">
    <property type="entry name" value="FLAGELLAR PROTEIN FLIO"/>
    <property type="match status" value="1"/>
</dbReference>
<comment type="subcellular location">
    <subcellularLocation>
        <location evidence="7">Cell membrane</location>
    </subcellularLocation>
    <subcellularLocation>
        <location evidence="7">Bacterial flagellum basal body</location>
    </subcellularLocation>
</comment>
<keyword evidence="3 7" id="KW-1133">Transmembrane helix</keyword>
<evidence type="ECO:0000256" key="8">
    <source>
        <dbReference type="SAM" id="SignalP"/>
    </source>
</evidence>
<dbReference type="GO" id="GO:0005886">
    <property type="term" value="C:plasma membrane"/>
    <property type="evidence" value="ECO:0007669"/>
    <property type="project" value="UniProtKB-SubCell"/>
</dbReference>
<evidence type="ECO:0000313" key="10">
    <source>
        <dbReference type="Proteomes" id="UP000054773"/>
    </source>
</evidence>
<dbReference type="NCBIfam" id="TIGR03500">
    <property type="entry name" value="FliO_TIGR"/>
    <property type="match status" value="1"/>
</dbReference>
<organism evidence="9 10">
    <name type="scientific">Legionella erythra</name>
    <dbReference type="NCBI Taxonomy" id="448"/>
    <lineage>
        <taxon>Bacteria</taxon>
        <taxon>Pseudomonadati</taxon>
        <taxon>Pseudomonadota</taxon>
        <taxon>Gammaproteobacteria</taxon>
        <taxon>Legionellales</taxon>
        <taxon>Legionellaceae</taxon>
        <taxon>Legionella</taxon>
    </lineage>
</organism>
<dbReference type="EMBL" id="LNYA01000003">
    <property type="protein sequence ID" value="KTC99439.1"/>
    <property type="molecule type" value="Genomic_DNA"/>
</dbReference>
<keyword evidence="1 7" id="KW-1003">Cell membrane</keyword>
<keyword evidence="8" id="KW-0732">Signal</keyword>
<dbReference type="InterPro" id="IPR022781">
    <property type="entry name" value="Flagellar_biosynth_FliO"/>
</dbReference>
<evidence type="ECO:0000256" key="6">
    <source>
        <dbReference type="ARBA" id="ARBA00037937"/>
    </source>
</evidence>
<dbReference type="AlphaFoldDB" id="A0A0W0TV18"/>
<evidence type="ECO:0000256" key="1">
    <source>
        <dbReference type="ARBA" id="ARBA00022475"/>
    </source>
</evidence>
<keyword evidence="9" id="KW-0969">Cilium</keyword>
<keyword evidence="9" id="KW-0282">Flagellum</keyword>
<dbReference type="Pfam" id="PF04347">
    <property type="entry name" value="FliO"/>
    <property type="match status" value="1"/>
</dbReference>
<evidence type="ECO:0000313" key="9">
    <source>
        <dbReference type="EMBL" id="KTC99439.1"/>
    </source>
</evidence>
<dbReference type="STRING" id="448.Lery_0340"/>
<dbReference type="GO" id="GO:0009425">
    <property type="term" value="C:bacterial-type flagellum basal body"/>
    <property type="evidence" value="ECO:0007669"/>
    <property type="project" value="UniProtKB-SubCell"/>
</dbReference>
<dbReference type="PANTHER" id="PTHR38766">
    <property type="entry name" value="FLAGELLAR PROTEIN FLIO"/>
    <property type="match status" value="1"/>
</dbReference>
<reference evidence="9 10" key="1">
    <citation type="submission" date="2015-11" db="EMBL/GenBank/DDBJ databases">
        <title>Genomic analysis of 38 Legionella species identifies large and diverse effector repertoires.</title>
        <authorList>
            <person name="Burstein D."/>
            <person name="Amaro F."/>
            <person name="Zusman T."/>
            <person name="Lifshitz Z."/>
            <person name="Cohen O."/>
            <person name="Gilbert J.A."/>
            <person name="Pupko T."/>
            <person name="Shuman H.A."/>
            <person name="Segal G."/>
        </authorList>
    </citation>
    <scope>NUCLEOTIDE SEQUENCE [LARGE SCALE GENOMIC DNA]</scope>
    <source>
        <strain evidence="9 10">SE-32A-C8</strain>
    </source>
</reference>
<proteinExistence type="inferred from homology"/>
<dbReference type="Proteomes" id="UP000054773">
    <property type="component" value="Unassembled WGS sequence"/>
</dbReference>
<accession>A0A0W0TV18</accession>
<protein>
    <recommendedName>
        <fullName evidence="7">Flagellar protein</fullName>
    </recommendedName>
</protein>
<comment type="caution">
    <text evidence="9">The sequence shown here is derived from an EMBL/GenBank/DDBJ whole genome shotgun (WGS) entry which is preliminary data.</text>
</comment>
<evidence type="ECO:0000256" key="3">
    <source>
        <dbReference type="ARBA" id="ARBA00022989"/>
    </source>
</evidence>
<sequence>MKTLHAVWGSLFLPLNAMAAETALAKGSSALGAHDMLRLTFGLLVVVLIIVALAWVLRRLNQAGIGVSGAFRIIAGTSLGPREKIMLIKAGERYLLLGVANGSINTLYDFGEEIPPGFQTEAKSSFPELLKHVMRKP</sequence>
<dbReference type="OrthoDB" id="5741235at2"/>
<feature type="chain" id="PRO_5006913419" description="Flagellar protein" evidence="8">
    <location>
        <begin position="20"/>
        <end position="137"/>
    </location>
</feature>
<keyword evidence="10" id="KW-1185">Reference proteome</keyword>
<comment type="similarity">
    <text evidence="6 7">Belongs to the FliO/MopB family.</text>
</comment>
<dbReference type="GO" id="GO:0044781">
    <property type="term" value="P:bacterial-type flagellum organization"/>
    <property type="evidence" value="ECO:0007669"/>
    <property type="project" value="UniProtKB-UniRule"/>
</dbReference>
<name>A0A0W0TV18_LEGER</name>
<evidence type="ECO:0000256" key="5">
    <source>
        <dbReference type="ARBA" id="ARBA00023143"/>
    </source>
</evidence>
<dbReference type="PATRIC" id="fig|448.7.peg.356"/>
<gene>
    <name evidence="9" type="primary">fliO</name>
    <name evidence="9" type="ORF">Lery_0340</name>
</gene>